<protein>
    <submittedName>
        <fullName evidence="3">Monosaccharide ABC transporter membrane protein, CUT2 family</fullName>
    </submittedName>
</protein>
<keyword evidence="2" id="KW-0812">Transmembrane</keyword>
<dbReference type="STRING" id="47855.GA0070606_3614"/>
<sequence>MGHDEPGRDPSAEPSSGIPASVLDNAFDDPAHGEPGRDRFAVHLVWESLLLVALAAGTFLLWREHPDALRGDGLRSLLLDAVVLGLLALAAGLSLRTAAVNLAVGPVAVAAALHVAEQGDRGVTAAAGPALAVAALGGLALALVVVVLHVPGWAASLAGAAGVIVYVEQRSAPVLPQGDYDPGRGAPHLFAGFAAVAVLGGMFAAVRAVRRLVGRFRPVVDPARRRGVVAAVVTSGALVGSTVLAALAGMLAASRGTGPVVPEAGLDWTVLAVGVALLAGTSAYGRRGGVFGTLLAVCLVAVLVEYAQARGWTVSRWAFGAAAFGVGLLVTRLVEAYGRPAAGAAAEPVPVGDGRIGTSWTASRPDPVGDWPPALPAQSTGNPVDPWSVPRWDAEPRRWDNDDR</sequence>
<feature type="transmembrane region" description="Helical" evidence="2">
    <location>
        <begin position="74"/>
        <end position="93"/>
    </location>
</feature>
<dbReference type="Proteomes" id="UP000199001">
    <property type="component" value="Unassembled WGS sequence"/>
</dbReference>
<dbReference type="EMBL" id="FMHZ01000002">
    <property type="protein sequence ID" value="SCL62384.1"/>
    <property type="molecule type" value="Genomic_DNA"/>
</dbReference>
<feature type="transmembrane region" description="Helical" evidence="2">
    <location>
        <begin position="265"/>
        <end position="284"/>
    </location>
</feature>
<feature type="region of interest" description="Disordered" evidence="1">
    <location>
        <begin position="1"/>
        <end position="29"/>
    </location>
</feature>
<evidence type="ECO:0000313" key="3">
    <source>
        <dbReference type="EMBL" id="SCL62384.1"/>
    </source>
</evidence>
<gene>
    <name evidence="3" type="ORF">GA0070606_3614</name>
</gene>
<feature type="transmembrane region" description="Helical" evidence="2">
    <location>
        <begin position="227"/>
        <end position="253"/>
    </location>
</feature>
<evidence type="ECO:0000256" key="2">
    <source>
        <dbReference type="SAM" id="Phobius"/>
    </source>
</evidence>
<proteinExistence type="predicted"/>
<feature type="transmembrane region" description="Helical" evidence="2">
    <location>
        <begin position="40"/>
        <end position="62"/>
    </location>
</feature>
<feature type="transmembrane region" description="Helical" evidence="2">
    <location>
        <begin position="314"/>
        <end position="334"/>
    </location>
</feature>
<dbReference type="AlphaFoldDB" id="A0A1C6V8H6"/>
<feature type="transmembrane region" description="Helical" evidence="2">
    <location>
        <begin position="99"/>
        <end position="116"/>
    </location>
</feature>
<feature type="transmembrane region" description="Helical" evidence="2">
    <location>
        <begin position="291"/>
        <end position="308"/>
    </location>
</feature>
<evidence type="ECO:0000256" key="1">
    <source>
        <dbReference type="SAM" id="MobiDB-lite"/>
    </source>
</evidence>
<evidence type="ECO:0000313" key="4">
    <source>
        <dbReference type="Proteomes" id="UP000199001"/>
    </source>
</evidence>
<feature type="region of interest" description="Disordered" evidence="1">
    <location>
        <begin position="356"/>
        <end position="404"/>
    </location>
</feature>
<feature type="compositionally biased region" description="Basic and acidic residues" evidence="1">
    <location>
        <begin position="1"/>
        <end position="11"/>
    </location>
</feature>
<name>A0A1C6V8H6_9ACTN</name>
<keyword evidence="2" id="KW-1133">Transmembrane helix</keyword>
<dbReference type="OrthoDB" id="3405932at2"/>
<feature type="transmembrane region" description="Helical" evidence="2">
    <location>
        <begin position="185"/>
        <end position="206"/>
    </location>
</feature>
<reference evidence="4" key="1">
    <citation type="submission" date="2016-06" db="EMBL/GenBank/DDBJ databases">
        <authorList>
            <person name="Varghese N."/>
            <person name="Submissions Spin"/>
        </authorList>
    </citation>
    <scope>NUCLEOTIDE SEQUENCE [LARGE SCALE GENOMIC DNA]</scope>
    <source>
        <strain evidence="4">DSM 43903</strain>
    </source>
</reference>
<accession>A0A1C6V8H6</accession>
<feature type="transmembrane region" description="Helical" evidence="2">
    <location>
        <begin position="128"/>
        <end position="150"/>
    </location>
</feature>
<keyword evidence="4" id="KW-1185">Reference proteome</keyword>
<keyword evidence="2" id="KW-0472">Membrane</keyword>
<dbReference type="RefSeq" id="WP_091101491.1">
    <property type="nucleotide sequence ID" value="NZ_FMHZ01000002.1"/>
</dbReference>
<feature type="compositionally biased region" description="Basic and acidic residues" evidence="1">
    <location>
        <begin position="392"/>
        <end position="404"/>
    </location>
</feature>
<organism evidence="3 4">
    <name type="scientific">Micromonospora citrea</name>
    <dbReference type="NCBI Taxonomy" id="47855"/>
    <lineage>
        <taxon>Bacteria</taxon>
        <taxon>Bacillati</taxon>
        <taxon>Actinomycetota</taxon>
        <taxon>Actinomycetes</taxon>
        <taxon>Micromonosporales</taxon>
        <taxon>Micromonosporaceae</taxon>
        <taxon>Micromonospora</taxon>
    </lineage>
</organism>